<accession>A0A6J4PEI6</accession>
<gene>
    <name evidence="1" type="ORF">AVDCRST_MAG74-2459</name>
</gene>
<dbReference type="Gene3D" id="3.90.1140.10">
    <property type="entry name" value="Cyclic phosphodiesterase"/>
    <property type="match status" value="1"/>
</dbReference>
<dbReference type="SUPFAM" id="SSF55144">
    <property type="entry name" value="LigT-like"/>
    <property type="match status" value="1"/>
</dbReference>
<dbReference type="Pfam" id="PF13563">
    <property type="entry name" value="2_5_RNA_ligase2"/>
    <property type="match status" value="1"/>
</dbReference>
<dbReference type="AlphaFoldDB" id="A0A6J4PEI6"/>
<sequence>MNNSDTTFAPLILTLKLDAESFAFFDALRRKHFPAERNFLSAHVTLFHNLPGSRREQIETDLNHLCRRHKSFPLLFSRWRFLGRGSAIEIESAELDSLRNELKNKWNDWLTAQDRQKFKPHITVQNKVAPEAARRLFEELSANWTSRDGAGIGIELWHYLNGPWKLAGEFAFE</sequence>
<reference evidence="1" key="1">
    <citation type="submission" date="2020-02" db="EMBL/GenBank/DDBJ databases">
        <authorList>
            <person name="Meier V. D."/>
        </authorList>
    </citation>
    <scope>NUCLEOTIDE SEQUENCE</scope>
    <source>
        <strain evidence="1">AVDCRST_MAG74</strain>
    </source>
</reference>
<protein>
    <recommendedName>
        <fullName evidence="2">Phosphoesterase HXTX domain-containing protein</fullName>
    </recommendedName>
</protein>
<organism evidence="1">
    <name type="scientific">uncultured Pyrinomonadaceae bacterium</name>
    <dbReference type="NCBI Taxonomy" id="2283094"/>
    <lineage>
        <taxon>Bacteria</taxon>
        <taxon>Pseudomonadati</taxon>
        <taxon>Acidobacteriota</taxon>
        <taxon>Blastocatellia</taxon>
        <taxon>Blastocatellales</taxon>
        <taxon>Pyrinomonadaceae</taxon>
        <taxon>environmental samples</taxon>
    </lineage>
</organism>
<dbReference type="EMBL" id="CADCUR010000225">
    <property type="protein sequence ID" value="CAA9413589.1"/>
    <property type="molecule type" value="Genomic_DNA"/>
</dbReference>
<dbReference type="InterPro" id="IPR009097">
    <property type="entry name" value="Cyclic_Pdiesterase"/>
</dbReference>
<evidence type="ECO:0008006" key="2">
    <source>
        <dbReference type="Google" id="ProtNLM"/>
    </source>
</evidence>
<proteinExistence type="predicted"/>
<name>A0A6J4PEI6_9BACT</name>
<evidence type="ECO:0000313" key="1">
    <source>
        <dbReference type="EMBL" id="CAA9413589.1"/>
    </source>
</evidence>